<evidence type="ECO:0000313" key="1">
    <source>
        <dbReference type="EMBL" id="MCF7541820.1"/>
    </source>
</evidence>
<dbReference type="InterPro" id="IPR021146">
    <property type="entry name" value="Phage_gp6-like_head-tail"/>
</dbReference>
<dbReference type="EMBL" id="JAKJXH010000005">
    <property type="protein sequence ID" value="MCF7541820.1"/>
    <property type="molecule type" value="Genomic_DNA"/>
</dbReference>
<dbReference type="NCBIfam" id="TIGR01560">
    <property type="entry name" value="put_DNA_pack"/>
    <property type="match status" value="1"/>
</dbReference>
<evidence type="ECO:0000313" key="2">
    <source>
        <dbReference type="Proteomes" id="UP001162905"/>
    </source>
</evidence>
<dbReference type="RefSeq" id="WP_237251055.1">
    <property type="nucleotide sequence ID" value="NZ_JAKJXH010000005.1"/>
</dbReference>
<dbReference type="CDD" id="cd08054">
    <property type="entry name" value="gp6"/>
    <property type="match status" value="1"/>
</dbReference>
<comment type="caution">
    <text evidence="1">The sequence shown here is derived from an EMBL/GenBank/DDBJ whole genome shotgun (WGS) entry which is preliminary data.</text>
</comment>
<keyword evidence="2" id="KW-1185">Reference proteome</keyword>
<dbReference type="Pfam" id="PF05135">
    <property type="entry name" value="Phage_connect_1"/>
    <property type="match status" value="1"/>
</dbReference>
<dbReference type="Proteomes" id="UP001162905">
    <property type="component" value="Unassembled WGS sequence"/>
</dbReference>
<protein>
    <submittedName>
        <fullName evidence="1">Head-tail connector protein</fullName>
    </submittedName>
</protein>
<accession>A0ABS9I1Z6</accession>
<gene>
    <name evidence="1" type="ORF">L4G47_06250</name>
</gene>
<reference evidence="1" key="1">
    <citation type="submission" date="2022-01" db="EMBL/GenBank/DDBJ databases">
        <title>Pseudomonas sp. nov. isolated from Antarctic regolith.</title>
        <authorList>
            <person name="Novakova D."/>
            <person name="Sedlar K."/>
        </authorList>
    </citation>
    <scope>NUCLEOTIDE SEQUENCE</scope>
    <source>
        <strain evidence="1">P2647</strain>
    </source>
</reference>
<dbReference type="Gene3D" id="1.10.3230.30">
    <property type="entry name" value="Phage gp6-like head-tail connector protein"/>
    <property type="match status" value="1"/>
</dbReference>
<proteinExistence type="predicted"/>
<sequence>MIDLALVKEHLRVDDDLDDVIIGAYLNAAVAYVQQHCDRRIVEAPVSDDQMALTDDVQQAILLLVGHWYANREDVVVNATANRVPMGVEALLWTRKRF</sequence>
<organism evidence="1 2">
    <name type="scientific">Pseudomonas petrae</name>
    <dbReference type="NCBI Taxonomy" id="2912190"/>
    <lineage>
        <taxon>Bacteria</taxon>
        <taxon>Pseudomonadati</taxon>
        <taxon>Pseudomonadota</taxon>
        <taxon>Gammaproteobacteria</taxon>
        <taxon>Pseudomonadales</taxon>
        <taxon>Pseudomonadaceae</taxon>
        <taxon>Pseudomonas</taxon>
    </lineage>
</organism>
<name>A0ABS9I1Z6_9PSED</name>
<dbReference type="InterPro" id="IPR006450">
    <property type="entry name" value="Phage_HK97_gp6-like"/>
</dbReference>